<keyword evidence="3" id="KW-0813">Transport</keyword>
<evidence type="ECO:0000313" key="9">
    <source>
        <dbReference type="Proteomes" id="UP000637267"/>
    </source>
</evidence>
<evidence type="ECO:0000259" key="5">
    <source>
        <dbReference type="Pfam" id="PF25917"/>
    </source>
</evidence>
<dbReference type="Proteomes" id="UP000637267">
    <property type="component" value="Unassembled WGS sequence"/>
</dbReference>
<comment type="similarity">
    <text evidence="2">Belongs to the membrane fusion protein (MFP) (TC 8.A.1) family.</text>
</comment>
<dbReference type="EMBL" id="BMLX01000001">
    <property type="protein sequence ID" value="GGP17993.1"/>
    <property type="molecule type" value="Genomic_DNA"/>
</dbReference>
<reference evidence="9" key="1">
    <citation type="journal article" date="2019" name="Int. J. Syst. Evol. Microbiol.">
        <title>The Global Catalogue of Microorganisms (GCM) 10K type strain sequencing project: providing services to taxonomists for standard genome sequencing and annotation.</title>
        <authorList>
            <consortium name="The Broad Institute Genomics Platform"/>
            <consortium name="The Broad Institute Genome Sequencing Center for Infectious Disease"/>
            <person name="Wu L."/>
            <person name="Ma J."/>
        </authorList>
    </citation>
    <scope>NUCLEOTIDE SEQUENCE [LARGE SCALE GENOMIC DNA]</scope>
    <source>
        <strain evidence="9">CGMCC 1.8859</strain>
    </source>
</reference>
<dbReference type="PANTHER" id="PTHR30469:SF11">
    <property type="entry name" value="BLL4320 PROTEIN"/>
    <property type="match status" value="1"/>
</dbReference>
<dbReference type="InterPro" id="IPR006143">
    <property type="entry name" value="RND_pump_MFP"/>
</dbReference>
<dbReference type="InterPro" id="IPR058792">
    <property type="entry name" value="Beta-barrel_RND_2"/>
</dbReference>
<feature type="domain" description="Multidrug resistance protein MdtA-like C-terminal permuted SH3" evidence="7">
    <location>
        <begin position="283"/>
        <end position="347"/>
    </location>
</feature>
<evidence type="ECO:0000256" key="2">
    <source>
        <dbReference type="ARBA" id="ARBA00009477"/>
    </source>
</evidence>
<dbReference type="Pfam" id="PF25967">
    <property type="entry name" value="RND-MFP_C"/>
    <property type="match status" value="1"/>
</dbReference>
<dbReference type="RefSeq" id="WP_188701535.1">
    <property type="nucleotide sequence ID" value="NZ_BMLX01000001.1"/>
</dbReference>
<name>A0ABQ2P4I5_9NEIS</name>
<protein>
    <submittedName>
        <fullName evidence="8">MexH family multidrug efflux RND transporter periplasmic adaptor subunit</fullName>
    </submittedName>
</protein>
<sequence length="376" mass="39872">MTKRMIIMLVVVGVIFGGIFGFQVFKGMMIKKYLSGNKAPPVTVTATHVGVQPWQPTLSAVGTLRAVRGVDLSSEVAGQVREVLLQSGTFVKAGQPLVKLNDDTEVAQLKSLQASADLSATTLKRDKAQLEAQAVAQAVVDADVADLNSKNALVAQQQAVIAKKVIRAPFAGKVGITTVNPGQYINPGDKLATLQTVDPILVDFLVPQQALQQLKIGQSISVKSDANPKANYTGKITAIDAKVDPSTRNIQVEASVSNPKGDLLAGMFATVNVSTQEPIKYLTLPQTAVSFNPYGEVVFLITEGKDKDGKQELSVKQTFVTAGQTRGDQVAITGGLKEGDYVVTSGQHKLKNGSTVIVNNKQAPSDNPNPQVGNEE</sequence>
<evidence type="ECO:0000256" key="1">
    <source>
        <dbReference type="ARBA" id="ARBA00004196"/>
    </source>
</evidence>
<gene>
    <name evidence="8" type="ORF">GCM10010970_02600</name>
</gene>
<dbReference type="InterPro" id="IPR058625">
    <property type="entry name" value="MdtA-like_BSH"/>
</dbReference>
<dbReference type="InterPro" id="IPR058627">
    <property type="entry name" value="MdtA-like_C"/>
</dbReference>
<keyword evidence="4" id="KW-0812">Transmembrane</keyword>
<dbReference type="Pfam" id="PF25954">
    <property type="entry name" value="Beta-barrel_RND_2"/>
    <property type="match status" value="1"/>
</dbReference>
<evidence type="ECO:0000256" key="4">
    <source>
        <dbReference type="SAM" id="Phobius"/>
    </source>
</evidence>
<feature type="domain" description="CusB-like beta-barrel" evidence="6">
    <location>
        <begin position="202"/>
        <end position="276"/>
    </location>
</feature>
<organism evidence="8 9">
    <name type="scientific">Silvimonas iriomotensis</name>
    <dbReference type="NCBI Taxonomy" id="449662"/>
    <lineage>
        <taxon>Bacteria</taxon>
        <taxon>Pseudomonadati</taxon>
        <taxon>Pseudomonadota</taxon>
        <taxon>Betaproteobacteria</taxon>
        <taxon>Neisseriales</taxon>
        <taxon>Chitinibacteraceae</taxon>
        <taxon>Silvimonas</taxon>
    </lineage>
</organism>
<comment type="caution">
    <text evidence="8">The sequence shown here is derived from an EMBL/GenBank/DDBJ whole genome shotgun (WGS) entry which is preliminary data.</text>
</comment>
<evidence type="ECO:0000259" key="6">
    <source>
        <dbReference type="Pfam" id="PF25954"/>
    </source>
</evidence>
<keyword evidence="4" id="KW-0472">Membrane</keyword>
<dbReference type="NCBIfam" id="TIGR01730">
    <property type="entry name" value="RND_mfp"/>
    <property type="match status" value="1"/>
</dbReference>
<proteinExistence type="inferred from homology"/>
<feature type="transmembrane region" description="Helical" evidence="4">
    <location>
        <begin position="6"/>
        <end position="25"/>
    </location>
</feature>
<evidence type="ECO:0000259" key="7">
    <source>
        <dbReference type="Pfam" id="PF25967"/>
    </source>
</evidence>
<dbReference type="Gene3D" id="2.40.30.170">
    <property type="match status" value="1"/>
</dbReference>
<dbReference type="Gene3D" id="2.40.50.100">
    <property type="match status" value="1"/>
</dbReference>
<dbReference type="PANTHER" id="PTHR30469">
    <property type="entry name" value="MULTIDRUG RESISTANCE PROTEIN MDTA"/>
    <property type="match status" value="1"/>
</dbReference>
<dbReference type="Gene3D" id="2.40.420.20">
    <property type="match status" value="1"/>
</dbReference>
<dbReference type="Pfam" id="PF25917">
    <property type="entry name" value="BSH_RND"/>
    <property type="match status" value="1"/>
</dbReference>
<dbReference type="Gene3D" id="1.10.287.470">
    <property type="entry name" value="Helix hairpin bin"/>
    <property type="match status" value="1"/>
</dbReference>
<feature type="domain" description="Multidrug resistance protein MdtA-like barrel-sandwich hybrid" evidence="5">
    <location>
        <begin position="69"/>
        <end position="193"/>
    </location>
</feature>
<dbReference type="SUPFAM" id="SSF111369">
    <property type="entry name" value="HlyD-like secretion proteins"/>
    <property type="match status" value="1"/>
</dbReference>
<evidence type="ECO:0000313" key="8">
    <source>
        <dbReference type="EMBL" id="GGP17993.1"/>
    </source>
</evidence>
<keyword evidence="4" id="KW-1133">Transmembrane helix</keyword>
<accession>A0ABQ2P4I5</accession>
<comment type="subcellular location">
    <subcellularLocation>
        <location evidence="1">Cell envelope</location>
    </subcellularLocation>
</comment>
<evidence type="ECO:0000256" key="3">
    <source>
        <dbReference type="ARBA" id="ARBA00022448"/>
    </source>
</evidence>
<keyword evidence="9" id="KW-1185">Reference proteome</keyword>